<dbReference type="GO" id="GO:0008483">
    <property type="term" value="F:transaminase activity"/>
    <property type="evidence" value="ECO:0007669"/>
    <property type="project" value="UniProtKB-KW"/>
</dbReference>
<evidence type="ECO:0000313" key="7">
    <source>
        <dbReference type="EMBL" id="MBO2012205.1"/>
    </source>
</evidence>
<sequence length="500" mass="54999">MIAASPVMLPYATLIPLERHGPNSLSQQVTSGFIHLIQQGLLLAGTKLPGTRTLAGLLGLHRQTVVVAFDELVAQGWIHQVASKGAWVSSSIPVIRPAALPAGATRQFAPRAGFNYEPVPTYPTTVRAPSLPLVLDAGSPDSRLAPLASLVRKYRAVSLRAGQRRGLGYADPNGSGALRQQLAQYLQRTRGLPAQVENVFVTRGSSMSLYLLLRLLLRTGDTVVVGEHSYHGADYACAQQGARLERVRVDNHGLNVEELEAVCRRQAVRLLYVTPHHHYPTTVMLAADRRVRLLQLAEQYDFIILEDDYDYDFHYDGAPILPLASADRHGRVMYLGSLSKVLAPAFRVGYVVAPADIIEALGQLRRHIDHQGDAVLEQSIAELFAEGELGAHLKRARHHYQQRRDVFCALLRQEASPWLSFDEPAGGMAVWVRFGDEVNLNDLSARCRLLGLGIGDGRLFQTPAETRAHHLRLGFASLTPDELTQSVAVLQQALSELYTL</sequence>
<evidence type="ECO:0000313" key="8">
    <source>
        <dbReference type="Proteomes" id="UP000664369"/>
    </source>
</evidence>
<keyword evidence="4" id="KW-0238">DNA-binding</keyword>
<evidence type="ECO:0000256" key="4">
    <source>
        <dbReference type="ARBA" id="ARBA00023125"/>
    </source>
</evidence>
<proteinExistence type="inferred from homology"/>
<evidence type="ECO:0000256" key="2">
    <source>
        <dbReference type="ARBA" id="ARBA00022898"/>
    </source>
</evidence>
<dbReference type="Proteomes" id="UP000664369">
    <property type="component" value="Unassembled WGS sequence"/>
</dbReference>
<comment type="caution">
    <text evidence="7">The sequence shown here is derived from an EMBL/GenBank/DDBJ whole genome shotgun (WGS) entry which is preliminary data.</text>
</comment>
<protein>
    <submittedName>
        <fullName evidence="7">PLP-dependent aminotransferase family protein</fullName>
    </submittedName>
</protein>
<keyword evidence="7" id="KW-0032">Aminotransferase</keyword>
<dbReference type="Pfam" id="PF00155">
    <property type="entry name" value="Aminotran_1_2"/>
    <property type="match status" value="1"/>
</dbReference>
<dbReference type="PROSITE" id="PS50949">
    <property type="entry name" value="HTH_GNTR"/>
    <property type="match status" value="1"/>
</dbReference>
<evidence type="ECO:0000256" key="3">
    <source>
        <dbReference type="ARBA" id="ARBA00023015"/>
    </source>
</evidence>
<keyword evidence="2" id="KW-0663">Pyridoxal phosphate</keyword>
<dbReference type="SUPFAM" id="SSF53383">
    <property type="entry name" value="PLP-dependent transferases"/>
    <property type="match status" value="1"/>
</dbReference>
<dbReference type="CDD" id="cd00609">
    <property type="entry name" value="AAT_like"/>
    <property type="match status" value="1"/>
</dbReference>
<keyword evidence="8" id="KW-1185">Reference proteome</keyword>
<dbReference type="InterPro" id="IPR015424">
    <property type="entry name" value="PyrdxlP-dep_Trfase"/>
</dbReference>
<organism evidence="7 8">
    <name type="scientific">Hymenobacter negativus</name>
    <dbReference type="NCBI Taxonomy" id="2795026"/>
    <lineage>
        <taxon>Bacteria</taxon>
        <taxon>Pseudomonadati</taxon>
        <taxon>Bacteroidota</taxon>
        <taxon>Cytophagia</taxon>
        <taxon>Cytophagales</taxon>
        <taxon>Hymenobacteraceae</taxon>
        <taxon>Hymenobacter</taxon>
    </lineage>
</organism>
<evidence type="ECO:0000256" key="5">
    <source>
        <dbReference type="ARBA" id="ARBA00023163"/>
    </source>
</evidence>
<dbReference type="Gene3D" id="3.40.640.10">
    <property type="entry name" value="Type I PLP-dependent aspartate aminotransferase-like (Major domain)"/>
    <property type="match status" value="1"/>
</dbReference>
<evidence type="ECO:0000259" key="6">
    <source>
        <dbReference type="PROSITE" id="PS50949"/>
    </source>
</evidence>
<keyword evidence="5" id="KW-0804">Transcription</keyword>
<name>A0ABS3QND8_9BACT</name>
<keyword evidence="7" id="KW-0808">Transferase</keyword>
<comment type="similarity">
    <text evidence="1">In the C-terminal section; belongs to the class-I pyridoxal-phosphate-dependent aminotransferase family.</text>
</comment>
<dbReference type="InterPro" id="IPR000524">
    <property type="entry name" value="Tscrpt_reg_HTH_GntR"/>
</dbReference>
<gene>
    <name evidence="7" type="ORF">J4E00_24275</name>
</gene>
<dbReference type="InterPro" id="IPR036388">
    <property type="entry name" value="WH-like_DNA-bd_sf"/>
</dbReference>
<dbReference type="Pfam" id="PF00392">
    <property type="entry name" value="GntR"/>
    <property type="match status" value="1"/>
</dbReference>
<accession>A0ABS3QND8</accession>
<evidence type="ECO:0000256" key="1">
    <source>
        <dbReference type="ARBA" id="ARBA00005384"/>
    </source>
</evidence>
<dbReference type="InterPro" id="IPR015421">
    <property type="entry name" value="PyrdxlP-dep_Trfase_major"/>
</dbReference>
<dbReference type="PANTHER" id="PTHR46577:SF1">
    <property type="entry name" value="HTH-TYPE TRANSCRIPTIONAL REGULATORY PROTEIN GABR"/>
    <property type="match status" value="1"/>
</dbReference>
<dbReference type="InterPro" id="IPR004839">
    <property type="entry name" value="Aminotransferase_I/II_large"/>
</dbReference>
<dbReference type="InterPro" id="IPR051446">
    <property type="entry name" value="HTH_trans_reg/aminotransferase"/>
</dbReference>
<dbReference type="PANTHER" id="PTHR46577">
    <property type="entry name" value="HTH-TYPE TRANSCRIPTIONAL REGULATORY PROTEIN GABR"/>
    <property type="match status" value="1"/>
</dbReference>
<dbReference type="Gene3D" id="1.10.10.10">
    <property type="entry name" value="Winged helix-like DNA-binding domain superfamily/Winged helix DNA-binding domain"/>
    <property type="match status" value="1"/>
</dbReference>
<reference evidence="7 8" key="1">
    <citation type="submission" date="2021-03" db="EMBL/GenBank/DDBJ databases">
        <authorList>
            <person name="Kim M.K."/>
        </authorList>
    </citation>
    <scope>NUCLEOTIDE SEQUENCE [LARGE SCALE GENOMIC DNA]</scope>
    <source>
        <strain evidence="7 8">BT442</strain>
    </source>
</reference>
<dbReference type="InterPro" id="IPR036390">
    <property type="entry name" value="WH_DNA-bd_sf"/>
</dbReference>
<dbReference type="SUPFAM" id="SSF46785">
    <property type="entry name" value="Winged helix' DNA-binding domain"/>
    <property type="match status" value="1"/>
</dbReference>
<dbReference type="SMART" id="SM00345">
    <property type="entry name" value="HTH_GNTR"/>
    <property type="match status" value="1"/>
</dbReference>
<keyword evidence="3" id="KW-0805">Transcription regulation</keyword>
<feature type="domain" description="HTH gntR-type" evidence="6">
    <location>
        <begin position="23"/>
        <end position="91"/>
    </location>
</feature>
<dbReference type="EMBL" id="JAGETZ010000015">
    <property type="protein sequence ID" value="MBO2012205.1"/>
    <property type="molecule type" value="Genomic_DNA"/>
</dbReference>